<feature type="transmembrane region" description="Helical" evidence="2">
    <location>
        <begin position="229"/>
        <end position="247"/>
    </location>
</feature>
<evidence type="ECO:0000313" key="4">
    <source>
        <dbReference type="Proteomes" id="UP000698800"/>
    </source>
</evidence>
<evidence type="ECO:0000313" key="3">
    <source>
        <dbReference type="EMBL" id="KAH0542625.1"/>
    </source>
</evidence>
<keyword evidence="2" id="KW-0812">Transmembrane</keyword>
<proteinExistence type="predicted"/>
<evidence type="ECO:0000256" key="1">
    <source>
        <dbReference type="SAM" id="MobiDB-lite"/>
    </source>
</evidence>
<keyword evidence="4" id="KW-1185">Reference proteome</keyword>
<protein>
    <submittedName>
        <fullName evidence="3">Uncharacterized protein</fullName>
    </submittedName>
</protein>
<evidence type="ECO:0000256" key="2">
    <source>
        <dbReference type="SAM" id="Phobius"/>
    </source>
</evidence>
<dbReference type="PANTHER" id="PTHR35043">
    <property type="entry name" value="TRANSCRIPTION FACTOR DOMAIN-CONTAINING PROTEIN"/>
    <property type="match status" value="1"/>
</dbReference>
<name>A0A9P8IE54_9PEZI</name>
<accession>A0A9P8IE54</accession>
<keyword evidence="2" id="KW-1133">Transmembrane helix</keyword>
<sequence>MVQNTTVPSHPTQSHRTGWVSNPSHRGTLNILESCLFTIVLCTWSVLHLNVPAPNDGSVAKLLRKVKWMAITVAFPEFILALALSQLGSAWEVLDTFKKAGLPVHRAFHDRGRWGVSKGASSGSNCRLEEEWTLTHIFFVNMGGVRVRREGGDRSGSGADYSILVTASQLVQWKDEGWYAMQIFPLADIKDKSKVDIFTKALTVMQILWLVISVIARSAYHLPCSQLEILTLAFAACAVPTYATLWFKPKDVETPMYIGASAHSYDALRSALRDSSVSNSFISDTLAIRPTHSYGASGDRIPNDSYRRLEEASVQSVTTWLAIATLVFGSIHVAAWNFDFPTPVERMLWRVCSILSSTIPSVLFVIDALNAKLQVLRDRGIEEDPDPDDDFGAVIYRADCLTTLLFDCCGSIIHSLLVLAFTTIYMVSRLIIIALALTSLRSMPDGVYKVTWAKNIPNVG</sequence>
<dbReference type="EMBL" id="JAGHQL010000050">
    <property type="protein sequence ID" value="KAH0542625.1"/>
    <property type="molecule type" value="Genomic_DNA"/>
</dbReference>
<organism evidence="3 4">
    <name type="scientific">Glutinoglossum americanum</name>
    <dbReference type="NCBI Taxonomy" id="1670608"/>
    <lineage>
        <taxon>Eukaryota</taxon>
        <taxon>Fungi</taxon>
        <taxon>Dikarya</taxon>
        <taxon>Ascomycota</taxon>
        <taxon>Pezizomycotina</taxon>
        <taxon>Geoglossomycetes</taxon>
        <taxon>Geoglossales</taxon>
        <taxon>Geoglossaceae</taxon>
        <taxon>Glutinoglossum</taxon>
    </lineage>
</organism>
<dbReference type="Proteomes" id="UP000698800">
    <property type="component" value="Unassembled WGS sequence"/>
</dbReference>
<dbReference type="AlphaFoldDB" id="A0A9P8IE54"/>
<feature type="transmembrane region" description="Helical" evidence="2">
    <location>
        <begin position="416"/>
        <end position="437"/>
    </location>
</feature>
<feature type="transmembrane region" description="Helical" evidence="2">
    <location>
        <begin position="197"/>
        <end position="217"/>
    </location>
</feature>
<gene>
    <name evidence="3" type="ORF">FGG08_003033</name>
</gene>
<feature type="transmembrane region" description="Helical" evidence="2">
    <location>
        <begin position="29"/>
        <end position="48"/>
    </location>
</feature>
<feature type="region of interest" description="Disordered" evidence="1">
    <location>
        <begin position="1"/>
        <end position="21"/>
    </location>
</feature>
<comment type="caution">
    <text evidence="3">The sequence shown here is derived from an EMBL/GenBank/DDBJ whole genome shotgun (WGS) entry which is preliminary data.</text>
</comment>
<dbReference type="OrthoDB" id="3061561at2759"/>
<feature type="transmembrane region" description="Helical" evidence="2">
    <location>
        <begin position="68"/>
        <end position="91"/>
    </location>
</feature>
<dbReference type="PANTHER" id="PTHR35043:SF8">
    <property type="entry name" value="DUF4220 DOMAIN-CONTAINING PROTEIN"/>
    <property type="match status" value="1"/>
</dbReference>
<keyword evidence="2" id="KW-0472">Membrane</keyword>
<feature type="transmembrane region" description="Helical" evidence="2">
    <location>
        <begin position="317"/>
        <end position="335"/>
    </location>
</feature>
<reference evidence="3" key="1">
    <citation type="submission" date="2021-03" db="EMBL/GenBank/DDBJ databases">
        <title>Comparative genomics and phylogenomic investigation of the class Geoglossomycetes provide insights into ecological specialization and systematics.</title>
        <authorList>
            <person name="Melie T."/>
            <person name="Pirro S."/>
            <person name="Miller A.N."/>
            <person name="Quandt A."/>
        </authorList>
    </citation>
    <scope>NUCLEOTIDE SEQUENCE</scope>
    <source>
        <strain evidence="3">GBOQ0MN5Z8</strain>
    </source>
</reference>